<protein>
    <submittedName>
        <fullName evidence="3">Uncharacterized protein</fullName>
    </submittedName>
</protein>
<evidence type="ECO:0000256" key="2">
    <source>
        <dbReference type="SAM" id="Phobius"/>
    </source>
</evidence>
<dbReference type="AlphaFoldDB" id="A0A9P0DU76"/>
<sequence>MGKFMAVLASFAAISMNFQIFRETQDAGPGPLLSTYIFLFAFFLLLWDLTLYPKTLRQLGRISQFFMEFLIATFMTECIMIDFWFPLEKMVMNIPAKMADVIDDMLSSGEWRCDTLCDTLRSQALTYVVSYAVSVSFLVAVLHATRVIDLRALREGPSCFFGDIVFRLKKVIKKQLRMFGIGARRVEMNSDINVDLSADICESLTQRKPRRSSRKGRRQSSKSSRDKKCKDKSIARTRSRSRSSCVIVGRETEENVPFLEKLGCNII</sequence>
<accession>A0A9P0DU76</accession>
<dbReference type="Pfam" id="PF16089">
    <property type="entry name" value="DUF4818"/>
    <property type="match status" value="1"/>
</dbReference>
<keyword evidence="4" id="KW-1185">Reference proteome</keyword>
<feature type="transmembrane region" description="Helical" evidence="2">
    <location>
        <begin position="32"/>
        <end position="53"/>
    </location>
</feature>
<gene>
    <name evidence="3" type="ORF">PHAECO_LOCUS12685</name>
</gene>
<keyword evidence="2" id="KW-1133">Transmembrane helix</keyword>
<organism evidence="3 4">
    <name type="scientific">Phaedon cochleariae</name>
    <name type="common">Mustard beetle</name>
    <dbReference type="NCBI Taxonomy" id="80249"/>
    <lineage>
        <taxon>Eukaryota</taxon>
        <taxon>Metazoa</taxon>
        <taxon>Ecdysozoa</taxon>
        <taxon>Arthropoda</taxon>
        <taxon>Hexapoda</taxon>
        <taxon>Insecta</taxon>
        <taxon>Pterygota</taxon>
        <taxon>Neoptera</taxon>
        <taxon>Endopterygota</taxon>
        <taxon>Coleoptera</taxon>
        <taxon>Polyphaga</taxon>
        <taxon>Cucujiformia</taxon>
        <taxon>Chrysomeloidea</taxon>
        <taxon>Chrysomelidae</taxon>
        <taxon>Chrysomelinae</taxon>
        <taxon>Chrysomelini</taxon>
        <taxon>Phaedon</taxon>
    </lineage>
</organism>
<feature type="transmembrane region" description="Helical" evidence="2">
    <location>
        <begin position="65"/>
        <end position="85"/>
    </location>
</feature>
<feature type="compositionally biased region" description="Basic residues" evidence="1">
    <location>
        <begin position="207"/>
        <end position="220"/>
    </location>
</feature>
<evidence type="ECO:0000313" key="4">
    <source>
        <dbReference type="Proteomes" id="UP001153737"/>
    </source>
</evidence>
<keyword evidence="2" id="KW-0812">Transmembrane</keyword>
<dbReference type="InterPro" id="IPR032145">
    <property type="entry name" value="DUF4818"/>
</dbReference>
<dbReference type="OrthoDB" id="6744975at2759"/>
<reference evidence="3" key="1">
    <citation type="submission" date="2022-01" db="EMBL/GenBank/DDBJ databases">
        <authorList>
            <person name="King R."/>
        </authorList>
    </citation>
    <scope>NUCLEOTIDE SEQUENCE</scope>
</reference>
<evidence type="ECO:0000313" key="3">
    <source>
        <dbReference type="EMBL" id="CAH1183506.1"/>
    </source>
</evidence>
<feature type="region of interest" description="Disordered" evidence="1">
    <location>
        <begin position="205"/>
        <end position="237"/>
    </location>
</feature>
<feature type="compositionally biased region" description="Basic and acidic residues" evidence="1">
    <location>
        <begin position="223"/>
        <end position="234"/>
    </location>
</feature>
<evidence type="ECO:0000256" key="1">
    <source>
        <dbReference type="SAM" id="MobiDB-lite"/>
    </source>
</evidence>
<keyword evidence="2" id="KW-0472">Membrane</keyword>
<name>A0A9P0DU76_PHACE</name>
<dbReference type="EMBL" id="OU896715">
    <property type="protein sequence ID" value="CAH1183506.1"/>
    <property type="molecule type" value="Genomic_DNA"/>
</dbReference>
<proteinExistence type="predicted"/>
<dbReference type="Proteomes" id="UP001153737">
    <property type="component" value="Chromosome 9"/>
</dbReference>
<feature type="transmembrane region" description="Helical" evidence="2">
    <location>
        <begin position="124"/>
        <end position="144"/>
    </location>
</feature>
<reference evidence="3" key="2">
    <citation type="submission" date="2022-10" db="EMBL/GenBank/DDBJ databases">
        <authorList>
            <consortium name="ENA_rothamsted_submissions"/>
            <consortium name="culmorum"/>
            <person name="King R."/>
        </authorList>
    </citation>
    <scope>NUCLEOTIDE SEQUENCE</scope>
</reference>